<dbReference type="PANTHER" id="PTHR46565">
    <property type="entry name" value="COLD SHOCK DOMAIN PROTEIN 2"/>
    <property type="match status" value="1"/>
</dbReference>
<sequence>METGTVRWFNNAKAFGFICLVGSDEDIFAHYSSIKMDGYRTLKAGQQVQFDVHEGPKGNHASLIVAVEETMAISACPFTIILYNPTVKYQPLMLAFFCFSLTFN</sequence>
<dbReference type="PRINTS" id="PR00050">
    <property type="entry name" value="COLDSHOCK"/>
</dbReference>
<dbReference type="CDD" id="cd04458">
    <property type="entry name" value="CSP_CDS"/>
    <property type="match status" value="1"/>
</dbReference>
<dbReference type="PANTHER" id="PTHR46565:SF20">
    <property type="entry name" value="COLD SHOCK DOMAIN-CONTAINING PROTEIN 4"/>
    <property type="match status" value="1"/>
</dbReference>
<comment type="subcellular location">
    <subcellularLocation>
        <location evidence="1 6">Cytoplasm</location>
    </subcellularLocation>
</comment>
<dbReference type="GO" id="GO:0005829">
    <property type="term" value="C:cytosol"/>
    <property type="evidence" value="ECO:0007669"/>
    <property type="project" value="UniProtKB-ARBA"/>
</dbReference>
<dbReference type="Proteomes" id="UP000244334">
    <property type="component" value="Unassembled WGS sequence"/>
</dbReference>
<dbReference type="PROSITE" id="PS00352">
    <property type="entry name" value="CSD_1"/>
    <property type="match status" value="1"/>
</dbReference>
<dbReference type="Gene3D" id="2.40.50.140">
    <property type="entry name" value="Nucleic acid-binding proteins"/>
    <property type="match status" value="1"/>
</dbReference>
<dbReference type="SMART" id="SM00357">
    <property type="entry name" value="CSP"/>
    <property type="match status" value="1"/>
</dbReference>
<evidence type="ECO:0000259" key="7">
    <source>
        <dbReference type="PROSITE" id="PS51857"/>
    </source>
</evidence>
<dbReference type="PROSITE" id="PS51857">
    <property type="entry name" value="CSD_2"/>
    <property type="match status" value="1"/>
</dbReference>
<dbReference type="InterPro" id="IPR012340">
    <property type="entry name" value="NA-bd_OB-fold"/>
</dbReference>
<comment type="caution">
    <text evidence="8">The sequence shown here is derived from an EMBL/GenBank/DDBJ whole genome shotgun (WGS) entry which is preliminary data.</text>
</comment>
<dbReference type="AlphaFoldDB" id="A0A328TK08"/>
<evidence type="ECO:0000256" key="3">
    <source>
        <dbReference type="ARBA" id="ARBA00022318"/>
    </source>
</evidence>
<evidence type="ECO:0000256" key="5">
    <source>
        <dbReference type="ARBA" id="ARBA00023125"/>
    </source>
</evidence>
<evidence type="ECO:0000256" key="1">
    <source>
        <dbReference type="ARBA" id="ARBA00004496"/>
    </source>
</evidence>
<dbReference type="GO" id="GO:0006355">
    <property type="term" value="P:regulation of DNA-templated transcription"/>
    <property type="evidence" value="ECO:0007669"/>
    <property type="project" value="InterPro"/>
</dbReference>
<keyword evidence="9" id="KW-1185">Reference proteome</keyword>
<name>A0A328TK08_9GAMM</name>
<evidence type="ECO:0000313" key="8">
    <source>
        <dbReference type="EMBL" id="RAP69571.1"/>
    </source>
</evidence>
<organism evidence="8 9">
    <name type="scientific">Candidatus Erwinia dacicola</name>
    <dbReference type="NCBI Taxonomy" id="252393"/>
    <lineage>
        <taxon>Bacteria</taxon>
        <taxon>Pseudomonadati</taxon>
        <taxon>Pseudomonadota</taxon>
        <taxon>Gammaproteobacteria</taxon>
        <taxon>Enterobacterales</taxon>
        <taxon>Erwiniaceae</taxon>
        <taxon>Erwinia</taxon>
    </lineage>
</organism>
<keyword evidence="4" id="KW-0963">Cytoplasm</keyword>
<proteinExistence type="predicted"/>
<dbReference type="InterPro" id="IPR012751">
    <property type="entry name" value="CspD"/>
</dbReference>
<dbReference type="InterPro" id="IPR019844">
    <property type="entry name" value="CSD_CS"/>
</dbReference>
<dbReference type="FunFam" id="2.40.50.140:FF:000006">
    <property type="entry name" value="Cold shock protein CspC"/>
    <property type="match status" value="1"/>
</dbReference>
<evidence type="ECO:0000256" key="4">
    <source>
        <dbReference type="ARBA" id="ARBA00022490"/>
    </source>
</evidence>
<feature type="domain" description="CSD" evidence="7">
    <location>
        <begin position="1"/>
        <end position="66"/>
    </location>
</feature>
<dbReference type="GO" id="GO:0003677">
    <property type="term" value="F:DNA binding"/>
    <property type="evidence" value="ECO:0007669"/>
    <property type="project" value="UniProtKB-KW"/>
</dbReference>
<gene>
    <name evidence="8" type="primary">cspD</name>
    <name evidence="8" type="ORF">ACZ87_03638</name>
</gene>
<dbReference type="InterPro" id="IPR002059">
    <property type="entry name" value="CSP_DNA-bd"/>
</dbReference>
<dbReference type="NCBIfam" id="TIGR02381">
    <property type="entry name" value="cspD"/>
    <property type="match status" value="1"/>
</dbReference>
<accession>A0A328TK08</accession>
<dbReference type="InterPro" id="IPR011129">
    <property type="entry name" value="CSD"/>
</dbReference>
<dbReference type="Pfam" id="PF00313">
    <property type="entry name" value="CSD"/>
    <property type="match status" value="1"/>
</dbReference>
<evidence type="ECO:0000313" key="9">
    <source>
        <dbReference type="Proteomes" id="UP000244334"/>
    </source>
</evidence>
<evidence type="ECO:0000256" key="6">
    <source>
        <dbReference type="RuleBase" id="RU000408"/>
    </source>
</evidence>
<keyword evidence="5" id="KW-0238">DNA-binding</keyword>
<reference evidence="8" key="1">
    <citation type="submission" date="2018-04" db="EMBL/GenBank/DDBJ databases">
        <title>Genomes of the Obligate Erwinia dacicola and Facultative Enterobacter sp. OLF Endosymbionts of the Olive Fruit fly, Bactrocera oleae.</title>
        <authorList>
            <person name="Estes A.M."/>
            <person name="Hearn D.J."/>
            <person name="Agarwal S."/>
            <person name="Pierson E.A."/>
            <person name="Dunning-Hotopp J.C."/>
        </authorList>
    </citation>
    <scope>NUCLEOTIDE SEQUENCE [LARGE SCALE GENOMIC DNA]</scope>
    <source>
        <strain evidence="8">Oroville</strain>
    </source>
</reference>
<dbReference type="EMBL" id="LJAM02000693">
    <property type="protein sequence ID" value="RAP69571.1"/>
    <property type="molecule type" value="Genomic_DNA"/>
</dbReference>
<dbReference type="SUPFAM" id="SSF50249">
    <property type="entry name" value="Nucleic acid-binding proteins"/>
    <property type="match status" value="1"/>
</dbReference>
<evidence type="ECO:0000256" key="2">
    <source>
        <dbReference type="ARBA" id="ARBA00020202"/>
    </source>
</evidence>
<protein>
    <recommendedName>
        <fullName evidence="3">Cold shock-like protein CspD</fullName>
    </recommendedName>
    <alternativeName>
        <fullName evidence="2">Major cold shock protein</fullName>
    </alternativeName>
</protein>